<evidence type="ECO:0000313" key="3">
    <source>
        <dbReference type="Proteomes" id="UP000019364"/>
    </source>
</evidence>
<dbReference type="AlphaFoldDB" id="W7Z2Z2"/>
<dbReference type="PANTHER" id="PTHR43308">
    <property type="entry name" value="OUTER MEMBRANE PROTEIN ALPHA-RELATED"/>
    <property type="match status" value="1"/>
</dbReference>
<evidence type="ECO:0000313" key="2">
    <source>
        <dbReference type="EMBL" id="GAF08829.1"/>
    </source>
</evidence>
<organism evidence="2 3">
    <name type="scientific">Paenibacillus pini JCM 16418</name>
    <dbReference type="NCBI Taxonomy" id="1236976"/>
    <lineage>
        <taxon>Bacteria</taxon>
        <taxon>Bacillati</taxon>
        <taxon>Bacillota</taxon>
        <taxon>Bacilli</taxon>
        <taxon>Bacillales</taxon>
        <taxon>Paenibacillaceae</taxon>
        <taxon>Paenibacillus</taxon>
    </lineage>
</organism>
<dbReference type="PANTHER" id="PTHR43308:SF5">
    <property type="entry name" value="S-LAYER PROTEIN _ PEPTIDOGLYCAN ENDO-BETA-N-ACETYLGLUCOSAMINIDASE"/>
    <property type="match status" value="1"/>
</dbReference>
<dbReference type="InterPro" id="IPR032696">
    <property type="entry name" value="SQ_cyclase_C"/>
</dbReference>
<dbReference type="CDD" id="cd00688">
    <property type="entry name" value="ISOPREN_C2_like"/>
    <property type="match status" value="1"/>
</dbReference>
<dbReference type="OrthoDB" id="411361at2"/>
<dbReference type="eggNOG" id="COG1657">
    <property type="taxonomic scope" value="Bacteria"/>
</dbReference>
<dbReference type="PROSITE" id="PS51272">
    <property type="entry name" value="SLH"/>
    <property type="match status" value="2"/>
</dbReference>
<keyword evidence="3" id="KW-1185">Reference proteome</keyword>
<dbReference type="EMBL" id="BAVZ01000008">
    <property type="protein sequence ID" value="GAF08829.1"/>
    <property type="molecule type" value="Genomic_DNA"/>
</dbReference>
<reference evidence="2 3" key="1">
    <citation type="journal article" date="2014" name="Genome Announc.">
        <title>Draft Genome Sequence of Paenibacillus pini JCM 16418T, Isolated from the Rhizosphere of Pine Tree.</title>
        <authorList>
            <person name="Yuki M."/>
            <person name="Oshima K."/>
            <person name="Suda W."/>
            <person name="Oshida Y."/>
            <person name="Kitamura K."/>
            <person name="Iida Y."/>
            <person name="Hattori M."/>
            <person name="Ohkuma M."/>
        </authorList>
    </citation>
    <scope>NUCLEOTIDE SEQUENCE [LARGE SCALE GENOMIC DNA]</scope>
    <source>
        <strain evidence="2 3">JCM 16418</strain>
    </source>
</reference>
<dbReference type="Pfam" id="PF00395">
    <property type="entry name" value="SLH"/>
    <property type="match status" value="2"/>
</dbReference>
<dbReference type="Proteomes" id="UP000019364">
    <property type="component" value="Unassembled WGS sequence"/>
</dbReference>
<feature type="domain" description="SLH" evidence="1">
    <location>
        <begin position="14"/>
        <end position="76"/>
    </location>
</feature>
<name>W7Z2Z2_9BACL</name>
<dbReference type="Gene3D" id="1.50.10.20">
    <property type="match status" value="1"/>
</dbReference>
<gene>
    <name evidence="2" type="ORF">JCM16418_2936</name>
</gene>
<dbReference type="Pfam" id="PF13243">
    <property type="entry name" value="SQHop_cyclase_C"/>
    <property type="match status" value="1"/>
</dbReference>
<proteinExistence type="predicted"/>
<accession>W7Z2Z2</accession>
<feature type="domain" description="SLH" evidence="1">
    <location>
        <begin position="77"/>
        <end position="136"/>
    </location>
</feature>
<dbReference type="STRING" id="1236976.JCM16418_2936"/>
<dbReference type="InterPro" id="IPR008930">
    <property type="entry name" value="Terpenoid_cyclase/PrenylTrfase"/>
</dbReference>
<dbReference type="InterPro" id="IPR001119">
    <property type="entry name" value="SLH_dom"/>
</dbReference>
<dbReference type="SUPFAM" id="SSF48239">
    <property type="entry name" value="Terpenoid cyclases/Protein prenyltransferases"/>
    <property type="match status" value="1"/>
</dbReference>
<comment type="caution">
    <text evidence="2">The sequence shown here is derived from an EMBL/GenBank/DDBJ whole genome shotgun (WGS) entry which is preliminary data.</text>
</comment>
<evidence type="ECO:0000259" key="1">
    <source>
        <dbReference type="PROSITE" id="PS51272"/>
    </source>
</evidence>
<sequence>MLVNVMGLDTKLATGANFKDVRANDWFYPYVNAANQAGLVTGYNNEFRPNDNMTREQMAVTIVRALGVQGVKSGIAIKDMHKASAWAKADIETVHALGLMTGSGSLFNPKNVVTREMAAVVSTRVHKYKNDHKTTDTNTGKVDSVVSKTKPEVQKQIKNTAAFMQKAVTDPVIATVGGDWTVMGLARSDVKLSDAYYAKYYANVEKILKEKSGKLHSVKYTEYDRVILALTSIGKSVDHVAGYNLRERLADFDTLVKQGINGPIFALIALDSKHYEIPIVQGVKTQTTRELLIDYMLNRELSGGGWALGERPDQSDADITAMVIQGLTPYVQTNPKVKAAVDRGVAWLSKAQTADGGYASWQSANAESIAQVIVALTGLGINPDTDTRFIKNGHSALDALLSFAATGGGFYHIKSGGVDNGGAKPGEVDLMATDQAMYALVAYDRFVNGKNRLFDMTDVK</sequence>
<dbReference type="InterPro" id="IPR051465">
    <property type="entry name" value="Cell_Envelope_Struct_Comp"/>
</dbReference>
<protein>
    <submittedName>
        <fullName evidence="2">Surface/cell-adhesion protein</fullName>
    </submittedName>
</protein>